<dbReference type="InterPro" id="IPR053246">
    <property type="entry name" value="NS_splicing_regulatory_protein"/>
</dbReference>
<proteinExistence type="inferred from homology"/>
<dbReference type="OrthoDB" id="446635at2759"/>
<accession>A0A9W8HY91</accession>
<feature type="domain" description="Nuclear speckle splicing regulatory protein 1 N-terminal" evidence="4">
    <location>
        <begin position="68"/>
        <end position="185"/>
    </location>
</feature>
<evidence type="ECO:0000313" key="5">
    <source>
        <dbReference type="EMBL" id="KAJ2802192.1"/>
    </source>
</evidence>
<dbReference type="EMBL" id="JANBUO010000695">
    <property type="protein sequence ID" value="KAJ2802192.1"/>
    <property type="molecule type" value="Genomic_DNA"/>
</dbReference>
<keyword evidence="2" id="KW-0175">Coiled coil</keyword>
<evidence type="ECO:0000313" key="6">
    <source>
        <dbReference type="Proteomes" id="UP001140094"/>
    </source>
</evidence>
<protein>
    <recommendedName>
        <fullName evidence="4">Nuclear speckle splicing regulatory protein 1 N-terminal domain-containing protein</fullName>
    </recommendedName>
</protein>
<dbReference type="AlphaFoldDB" id="A0A9W8HY91"/>
<feature type="region of interest" description="Disordered" evidence="3">
    <location>
        <begin position="217"/>
        <end position="321"/>
    </location>
</feature>
<dbReference type="PANTHER" id="PTHR47845">
    <property type="entry name" value="NUCLEAR SPECKLE SPLICING REGULATORY PROTEIN 1 HOMOLOG"/>
    <property type="match status" value="1"/>
</dbReference>
<keyword evidence="6" id="KW-1185">Reference proteome</keyword>
<feature type="region of interest" description="Disordered" evidence="3">
    <location>
        <begin position="90"/>
        <end position="113"/>
    </location>
</feature>
<dbReference type="Pfam" id="PF09745">
    <property type="entry name" value="NSRP1_N"/>
    <property type="match status" value="1"/>
</dbReference>
<dbReference type="InterPro" id="IPR018612">
    <property type="entry name" value="NSRP1_N"/>
</dbReference>
<gene>
    <name evidence="5" type="ORF">H4R20_003378</name>
</gene>
<dbReference type="PANTHER" id="PTHR47845:SF1">
    <property type="entry name" value="NUCLEAR SPECKLE SPLICING REGULATORY PROTEIN 1 HOMOLOG"/>
    <property type="match status" value="1"/>
</dbReference>
<dbReference type="Proteomes" id="UP001140094">
    <property type="component" value="Unassembled WGS sequence"/>
</dbReference>
<organism evidence="5 6">
    <name type="scientific">Coemansia guatemalensis</name>
    <dbReference type="NCBI Taxonomy" id="2761395"/>
    <lineage>
        <taxon>Eukaryota</taxon>
        <taxon>Fungi</taxon>
        <taxon>Fungi incertae sedis</taxon>
        <taxon>Zoopagomycota</taxon>
        <taxon>Kickxellomycotina</taxon>
        <taxon>Kickxellomycetes</taxon>
        <taxon>Kickxellales</taxon>
        <taxon>Kickxellaceae</taxon>
        <taxon>Coemansia</taxon>
    </lineage>
</organism>
<evidence type="ECO:0000256" key="3">
    <source>
        <dbReference type="SAM" id="MobiDB-lite"/>
    </source>
</evidence>
<evidence type="ECO:0000256" key="1">
    <source>
        <dbReference type="ARBA" id="ARBA00010126"/>
    </source>
</evidence>
<reference evidence="5" key="1">
    <citation type="submission" date="2022-07" db="EMBL/GenBank/DDBJ databases">
        <title>Phylogenomic reconstructions and comparative analyses of Kickxellomycotina fungi.</title>
        <authorList>
            <person name="Reynolds N.K."/>
            <person name="Stajich J.E."/>
            <person name="Barry K."/>
            <person name="Grigoriev I.V."/>
            <person name="Crous P."/>
            <person name="Smith M.E."/>
        </authorList>
    </citation>
    <scope>NUCLEOTIDE SEQUENCE</scope>
    <source>
        <strain evidence="5">NRRL 1565</strain>
    </source>
</reference>
<evidence type="ECO:0000259" key="4">
    <source>
        <dbReference type="Pfam" id="PF09745"/>
    </source>
</evidence>
<feature type="compositionally biased region" description="Polar residues" evidence="3">
    <location>
        <begin position="264"/>
        <end position="274"/>
    </location>
</feature>
<feature type="region of interest" description="Disordered" evidence="3">
    <location>
        <begin position="1"/>
        <end position="75"/>
    </location>
</feature>
<feature type="region of interest" description="Disordered" evidence="3">
    <location>
        <begin position="158"/>
        <end position="190"/>
    </location>
</feature>
<comment type="caution">
    <text evidence="5">The sequence shown here is derived from an EMBL/GenBank/DDBJ whole genome shotgun (WGS) entry which is preliminary data.</text>
</comment>
<feature type="compositionally biased region" description="Basic and acidic residues" evidence="3">
    <location>
        <begin position="312"/>
        <end position="321"/>
    </location>
</feature>
<feature type="compositionally biased region" description="Basic and acidic residues" evidence="3">
    <location>
        <begin position="296"/>
        <end position="305"/>
    </location>
</feature>
<comment type="similarity">
    <text evidence="1">Belongs to the NSRP1 family.</text>
</comment>
<dbReference type="GO" id="GO:0000381">
    <property type="term" value="P:regulation of alternative mRNA splicing, via spliceosome"/>
    <property type="evidence" value="ECO:0007669"/>
    <property type="project" value="InterPro"/>
</dbReference>
<name>A0A9W8HY91_9FUNG</name>
<feature type="compositionally biased region" description="Low complexity" evidence="3">
    <location>
        <begin position="230"/>
        <end position="239"/>
    </location>
</feature>
<feature type="compositionally biased region" description="Basic and acidic residues" evidence="3">
    <location>
        <begin position="159"/>
        <end position="186"/>
    </location>
</feature>
<evidence type="ECO:0000256" key="2">
    <source>
        <dbReference type="ARBA" id="ARBA00023054"/>
    </source>
</evidence>
<sequence>MRKSTSLKIGLNVRKPGKETKSNSQSTGKSVFSEHSKDQQKSINEAATSIHKSRHDYSGGTQTRESAKLASELETSDPTIFAYDELYDSISSNNQNRRNPRSAQKSSDSRPRYMEKLMETAKQRKVHAEVAREKMLAKVREREGDEFADKESFVTAGYKEQKEQRQKLVEEEDAKEKEMSTSDRSRSLGFGMMGSAAFSRRFLDHIEQEDAKKAAILADADTSKRTSGQNTNSASNNDGNGDHSSNDVALSAGLNLVGRVGPQSKPTSNRQFPVTTKKDEEQAHKPAGKANLGYRSDYRPQRFSEKPTWADVESHEREKLAAQDRERQLLVARYSRRNDDAAIAAARQRYLERKQTRLQSA</sequence>